<dbReference type="Proteomes" id="UP001175211">
    <property type="component" value="Unassembled WGS sequence"/>
</dbReference>
<comment type="caution">
    <text evidence="2">The sequence shown here is derived from an EMBL/GenBank/DDBJ whole genome shotgun (WGS) entry which is preliminary data.</text>
</comment>
<dbReference type="EMBL" id="JAUEPS010000001">
    <property type="protein sequence ID" value="KAK0469176.1"/>
    <property type="molecule type" value="Genomic_DNA"/>
</dbReference>
<organism evidence="2 3">
    <name type="scientific">Armillaria tabescens</name>
    <name type="common">Ringless honey mushroom</name>
    <name type="synonym">Agaricus tabescens</name>
    <dbReference type="NCBI Taxonomy" id="1929756"/>
    <lineage>
        <taxon>Eukaryota</taxon>
        <taxon>Fungi</taxon>
        <taxon>Dikarya</taxon>
        <taxon>Basidiomycota</taxon>
        <taxon>Agaricomycotina</taxon>
        <taxon>Agaricomycetes</taxon>
        <taxon>Agaricomycetidae</taxon>
        <taxon>Agaricales</taxon>
        <taxon>Marasmiineae</taxon>
        <taxon>Physalacriaceae</taxon>
        <taxon>Desarmillaria</taxon>
    </lineage>
</organism>
<feature type="compositionally biased region" description="Polar residues" evidence="1">
    <location>
        <begin position="1"/>
        <end position="39"/>
    </location>
</feature>
<accession>A0AA39NP31</accession>
<dbReference type="RefSeq" id="XP_060338969.1">
    <property type="nucleotide sequence ID" value="XM_060476207.1"/>
</dbReference>
<evidence type="ECO:0000313" key="3">
    <source>
        <dbReference type="Proteomes" id="UP001175211"/>
    </source>
</evidence>
<feature type="region of interest" description="Disordered" evidence="1">
    <location>
        <begin position="1"/>
        <end position="53"/>
    </location>
</feature>
<proteinExistence type="predicted"/>
<evidence type="ECO:0000256" key="1">
    <source>
        <dbReference type="SAM" id="MobiDB-lite"/>
    </source>
</evidence>
<name>A0AA39NP31_ARMTA</name>
<feature type="region of interest" description="Disordered" evidence="1">
    <location>
        <begin position="83"/>
        <end position="106"/>
    </location>
</feature>
<keyword evidence="3" id="KW-1185">Reference proteome</keyword>
<dbReference type="GeneID" id="85359755"/>
<gene>
    <name evidence="2" type="ORF">EV420DRAFT_1633602</name>
</gene>
<feature type="compositionally biased region" description="Polar residues" evidence="1">
    <location>
        <begin position="83"/>
        <end position="95"/>
    </location>
</feature>
<dbReference type="AlphaFoldDB" id="A0AA39NP31"/>
<reference evidence="2" key="1">
    <citation type="submission" date="2023-06" db="EMBL/GenBank/DDBJ databases">
        <authorList>
            <consortium name="Lawrence Berkeley National Laboratory"/>
            <person name="Ahrendt S."/>
            <person name="Sahu N."/>
            <person name="Indic B."/>
            <person name="Wong-Bajracharya J."/>
            <person name="Merenyi Z."/>
            <person name="Ke H.-M."/>
            <person name="Monk M."/>
            <person name="Kocsube S."/>
            <person name="Drula E."/>
            <person name="Lipzen A."/>
            <person name="Balint B."/>
            <person name="Henrissat B."/>
            <person name="Andreopoulos B."/>
            <person name="Martin F.M."/>
            <person name="Harder C.B."/>
            <person name="Rigling D."/>
            <person name="Ford K.L."/>
            <person name="Foster G.D."/>
            <person name="Pangilinan J."/>
            <person name="Papanicolaou A."/>
            <person name="Barry K."/>
            <person name="LaButti K."/>
            <person name="Viragh M."/>
            <person name="Koriabine M."/>
            <person name="Yan M."/>
            <person name="Riley R."/>
            <person name="Champramary S."/>
            <person name="Plett K.L."/>
            <person name="Tsai I.J."/>
            <person name="Slot J."/>
            <person name="Sipos G."/>
            <person name="Plett J."/>
            <person name="Nagy L.G."/>
            <person name="Grigoriev I.V."/>
        </authorList>
    </citation>
    <scope>NUCLEOTIDE SEQUENCE</scope>
    <source>
        <strain evidence="2">CCBAS 213</strain>
    </source>
</reference>
<protein>
    <submittedName>
        <fullName evidence="2">Uncharacterized protein</fullName>
    </submittedName>
</protein>
<evidence type="ECO:0000313" key="2">
    <source>
        <dbReference type="EMBL" id="KAK0469176.1"/>
    </source>
</evidence>
<sequence length="106" mass="11407">MSSLNSRESRQEPTASAPNTLSSANTTAYKHTQYSSTRPSQEEDRNASALNSRRFLDVPAHSGSDISSYLSTEILQRDLGSTGVRNFGTSGSVSVTPPDFGIRNPV</sequence>